<dbReference type="InterPro" id="IPR029050">
    <property type="entry name" value="Immunoprotect_excell_Ig-like"/>
</dbReference>
<feature type="transmembrane region" description="Helical" evidence="2">
    <location>
        <begin position="6"/>
        <end position="27"/>
    </location>
</feature>
<keyword evidence="2" id="KW-0472">Membrane</keyword>
<dbReference type="KEGG" id="lmq:LMM7_1546"/>
<dbReference type="EMBL" id="CP002816">
    <property type="protein sequence ID" value="AEH92551.1"/>
    <property type="molecule type" value="Genomic_DNA"/>
</dbReference>
<keyword evidence="2" id="KW-1133">Transmembrane helix</keyword>
<sequence>MDMLLILLTSLFTLTFIGVIVGIIFLIVRKEKWVGIIVAGLSMGIGFLVLIIGLNVTTIKLFEGMNNPFSTYNYEADYNYETSDDYDDEYDEDYYDDYTDVKYGEAVEIENNSTVTIYKPELSQKKEGYDIYKVKVKYVNTSSDPITFYSEDVSLYDNADDDYGRQITEDTFSGEIQPGETKELTLYYEVYNLGPYDVEYDNYNWTTINE</sequence>
<organism evidence="4 5">
    <name type="scientific">Listeria monocytogenes serotype 4a (strain M7)</name>
    <dbReference type="NCBI Taxonomy" id="1030009"/>
    <lineage>
        <taxon>Bacteria</taxon>
        <taxon>Bacillati</taxon>
        <taxon>Bacillota</taxon>
        <taxon>Bacilli</taxon>
        <taxon>Bacillales</taxon>
        <taxon>Listeriaceae</taxon>
        <taxon>Listeria</taxon>
    </lineage>
</organism>
<name>A0A0E0UW18_LISMM</name>
<evidence type="ECO:0000313" key="5">
    <source>
        <dbReference type="Proteomes" id="UP000000486"/>
    </source>
</evidence>
<dbReference type="Gene3D" id="2.60.40.1240">
    <property type="match status" value="1"/>
</dbReference>
<accession>A0A0E0UW18</accession>
<gene>
    <name evidence="4" type="ordered locus">LMM7_1546</name>
</gene>
<keyword evidence="2" id="KW-0812">Transmembrane</keyword>
<proteinExistence type="predicted"/>
<feature type="transmembrane region" description="Helical" evidence="2">
    <location>
        <begin position="34"/>
        <end position="56"/>
    </location>
</feature>
<keyword evidence="1" id="KW-0732">Signal</keyword>
<dbReference type="Proteomes" id="UP000000486">
    <property type="component" value="Chromosome"/>
</dbReference>
<dbReference type="PATRIC" id="fig|1030009.3.peg.1534"/>
<evidence type="ECO:0000256" key="2">
    <source>
        <dbReference type="SAM" id="Phobius"/>
    </source>
</evidence>
<reference evidence="4 5" key="1">
    <citation type="journal article" date="2011" name="J. Bacteriol.">
        <title>Genome sequence of the nonpathogenic Listeria monocytogenes serovar 4a strain M7.</title>
        <authorList>
            <person name="Chen J."/>
            <person name="Xia Y."/>
            <person name="Cheng C."/>
            <person name="Fang C."/>
            <person name="Shan Y."/>
            <person name="Jin G."/>
            <person name="Fang W."/>
        </authorList>
    </citation>
    <scope>NUCLEOTIDE SEQUENCE [LARGE SCALE GENOMIC DNA]</scope>
    <source>
        <strain evidence="4 5">M7</strain>
    </source>
</reference>
<evidence type="ECO:0000313" key="4">
    <source>
        <dbReference type="EMBL" id="AEH92551.1"/>
    </source>
</evidence>
<evidence type="ECO:0000256" key="1">
    <source>
        <dbReference type="ARBA" id="ARBA00022729"/>
    </source>
</evidence>
<dbReference type="RefSeq" id="WP_012581309.1">
    <property type="nucleotide sequence ID" value="NC_017537.1"/>
</dbReference>
<dbReference type="Pfam" id="PF11611">
    <property type="entry name" value="DUF4352"/>
    <property type="match status" value="1"/>
</dbReference>
<protein>
    <recommendedName>
        <fullName evidence="3">DUF4352 domain-containing protein</fullName>
    </recommendedName>
</protein>
<dbReference type="AlphaFoldDB" id="A0A0E0UW18"/>
<dbReference type="InterPro" id="IPR029051">
    <property type="entry name" value="DUF4352"/>
</dbReference>
<feature type="domain" description="DUF4352" evidence="3">
    <location>
        <begin position="114"/>
        <end position="205"/>
    </location>
</feature>
<evidence type="ECO:0000259" key="3">
    <source>
        <dbReference type="Pfam" id="PF11611"/>
    </source>
</evidence>
<dbReference type="HOGENOM" id="CLU_095284_0_0_9"/>